<gene>
    <name evidence="2" type="ORF">DFP95_11658</name>
</gene>
<evidence type="ECO:0000313" key="2">
    <source>
        <dbReference type="EMBL" id="RED55732.1"/>
    </source>
</evidence>
<dbReference type="AlphaFoldDB" id="A0A3D9I1T1"/>
<keyword evidence="1" id="KW-1133">Transmembrane helix</keyword>
<keyword evidence="1" id="KW-0472">Membrane</keyword>
<accession>A0A3D9I1T1</accession>
<reference evidence="2 3" key="1">
    <citation type="submission" date="2018-07" db="EMBL/GenBank/DDBJ databases">
        <title>Genomic Encyclopedia of Type Strains, Phase III (KMG-III): the genomes of soil and plant-associated and newly described type strains.</title>
        <authorList>
            <person name="Whitman W."/>
        </authorList>
    </citation>
    <scope>NUCLEOTIDE SEQUENCE [LARGE SCALE GENOMIC DNA]</scope>
    <source>
        <strain evidence="2 3">CECT 8236</strain>
    </source>
</reference>
<dbReference type="RefSeq" id="WP_115994697.1">
    <property type="nucleotide sequence ID" value="NZ_QRDY01000016.1"/>
</dbReference>
<evidence type="ECO:0000256" key="1">
    <source>
        <dbReference type="SAM" id="Phobius"/>
    </source>
</evidence>
<sequence length="95" mass="10517">MIGTLTHWMEIAMWVVLGSMAVDFLIGLFKSLTGGKLSHEPVLGYLKDIVYYVLPLFVLAGISIMDSTGWIVLIAYYVGAFAVVVKYVMDIKAKL</sequence>
<dbReference type="Proteomes" id="UP000256869">
    <property type="component" value="Unassembled WGS sequence"/>
</dbReference>
<proteinExistence type="predicted"/>
<name>A0A3D9I1T1_9BACL</name>
<keyword evidence="1" id="KW-0812">Transmembrane</keyword>
<evidence type="ECO:0000313" key="3">
    <source>
        <dbReference type="Proteomes" id="UP000256869"/>
    </source>
</evidence>
<feature type="transmembrane region" description="Helical" evidence="1">
    <location>
        <begin position="71"/>
        <end position="89"/>
    </location>
</feature>
<feature type="transmembrane region" description="Helical" evidence="1">
    <location>
        <begin position="12"/>
        <end position="29"/>
    </location>
</feature>
<keyword evidence="3" id="KW-1185">Reference proteome</keyword>
<dbReference type="EMBL" id="QRDY01000016">
    <property type="protein sequence ID" value="RED55732.1"/>
    <property type="molecule type" value="Genomic_DNA"/>
</dbReference>
<feature type="transmembrane region" description="Helical" evidence="1">
    <location>
        <begin position="49"/>
        <end position="65"/>
    </location>
</feature>
<dbReference type="OrthoDB" id="2875589at2"/>
<organism evidence="2 3">
    <name type="scientific">Cohnella lupini</name>
    <dbReference type="NCBI Taxonomy" id="1294267"/>
    <lineage>
        <taxon>Bacteria</taxon>
        <taxon>Bacillati</taxon>
        <taxon>Bacillota</taxon>
        <taxon>Bacilli</taxon>
        <taxon>Bacillales</taxon>
        <taxon>Paenibacillaceae</taxon>
        <taxon>Cohnella</taxon>
    </lineage>
</organism>
<comment type="caution">
    <text evidence="2">The sequence shown here is derived from an EMBL/GenBank/DDBJ whole genome shotgun (WGS) entry which is preliminary data.</text>
</comment>
<protein>
    <submittedName>
        <fullName evidence="2">Uncharacterized protein</fullName>
    </submittedName>
</protein>